<evidence type="ECO:0008006" key="2">
    <source>
        <dbReference type="Google" id="ProtNLM"/>
    </source>
</evidence>
<reference evidence="1" key="1">
    <citation type="journal article" date="2015" name="Nature">
        <title>Complex archaea that bridge the gap between prokaryotes and eukaryotes.</title>
        <authorList>
            <person name="Spang A."/>
            <person name="Saw J.H."/>
            <person name="Jorgensen S.L."/>
            <person name="Zaremba-Niedzwiedzka K."/>
            <person name="Martijn J."/>
            <person name="Lind A.E."/>
            <person name="van Eijk R."/>
            <person name="Schleper C."/>
            <person name="Guy L."/>
            <person name="Ettema T.J."/>
        </authorList>
    </citation>
    <scope>NUCLEOTIDE SEQUENCE</scope>
</reference>
<dbReference type="InterPro" id="IPR011050">
    <property type="entry name" value="Pectin_lyase_fold/virulence"/>
</dbReference>
<gene>
    <name evidence="1" type="ORF">LCGC14_0345690</name>
</gene>
<evidence type="ECO:0000313" key="1">
    <source>
        <dbReference type="EMBL" id="KKN78797.1"/>
    </source>
</evidence>
<dbReference type="EMBL" id="LAZR01000256">
    <property type="protein sequence ID" value="KKN78797.1"/>
    <property type="molecule type" value="Genomic_DNA"/>
</dbReference>
<proteinExistence type="predicted"/>
<protein>
    <recommendedName>
        <fullName evidence="2">Right handed beta helix domain-containing protein</fullName>
    </recommendedName>
</protein>
<name>A0A0F9TV34_9ZZZZ</name>
<comment type="caution">
    <text evidence="1">The sequence shown here is derived from an EMBL/GenBank/DDBJ whole genome shotgun (WGS) entry which is preliminary data.</text>
</comment>
<sequence>MKRLLFIIVILAMCVPVHALTYNAADRQTFNNGYQWGGHPQKDRATIWAQEIQAAVEVGGQLGLGKIWYVNSGRSVSGDGKSFSRAVITLKEADVLSLADGGANRGDYIMLAQNHGETLSAADAVDLTTAGITVIGIGKGTDMPTFTYEALAGEFVVGAANIVIYNLRFVTGTEITMGISVEAAGDNCTIIACEWPEPAFITDAFLDAIDLAAGANDFRIYNCIYRHTSTTGPNHFIEAGNGANNNMKIVGNDIQGEFAISAIWSDTVDEDAVISRNIIRNKTAGQHAIEFTAAATGLITYNTIATNATATSIDPGSMMLIENYVGIAVDVSGTRQPPLTQQEKN</sequence>
<accession>A0A0F9TV34</accession>
<dbReference type="SUPFAM" id="SSF51126">
    <property type="entry name" value="Pectin lyase-like"/>
    <property type="match status" value="1"/>
</dbReference>
<dbReference type="AlphaFoldDB" id="A0A0F9TV34"/>
<organism evidence="1">
    <name type="scientific">marine sediment metagenome</name>
    <dbReference type="NCBI Taxonomy" id="412755"/>
    <lineage>
        <taxon>unclassified sequences</taxon>
        <taxon>metagenomes</taxon>
        <taxon>ecological metagenomes</taxon>
    </lineage>
</organism>